<dbReference type="GO" id="GO:0009097">
    <property type="term" value="P:isoleucine biosynthetic process"/>
    <property type="evidence" value="ECO:0007669"/>
    <property type="project" value="TreeGrafter"/>
</dbReference>
<accession>A0A285T972</accession>
<dbReference type="Gene3D" id="3.40.50.1100">
    <property type="match status" value="2"/>
</dbReference>
<keyword evidence="3" id="KW-0456">Lyase</keyword>
<dbReference type="STRING" id="538381.GCA_001696535_02482"/>
<evidence type="ECO:0000313" key="5">
    <source>
        <dbReference type="EMBL" id="SOC18109.1"/>
    </source>
</evidence>
<dbReference type="InterPro" id="IPR036052">
    <property type="entry name" value="TrpB-like_PALP_sf"/>
</dbReference>
<dbReference type="GO" id="GO:0006567">
    <property type="term" value="P:L-threonine catabolic process"/>
    <property type="evidence" value="ECO:0007669"/>
    <property type="project" value="TreeGrafter"/>
</dbReference>
<evidence type="ECO:0000313" key="6">
    <source>
        <dbReference type="Proteomes" id="UP000219331"/>
    </source>
</evidence>
<dbReference type="Proteomes" id="UP000219331">
    <property type="component" value="Unassembled WGS sequence"/>
</dbReference>
<dbReference type="PANTHER" id="PTHR48078">
    <property type="entry name" value="THREONINE DEHYDRATASE, MITOCHONDRIAL-RELATED"/>
    <property type="match status" value="1"/>
</dbReference>
<dbReference type="OrthoDB" id="9811476at2"/>
<dbReference type="PANTHER" id="PTHR48078:SF7">
    <property type="entry name" value="BLL6502 PROTEIN"/>
    <property type="match status" value="1"/>
</dbReference>
<keyword evidence="2" id="KW-0663">Pyridoxal phosphate</keyword>
<dbReference type="InterPro" id="IPR050147">
    <property type="entry name" value="Ser/Thr_Dehydratase"/>
</dbReference>
<comment type="cofactor">
    <cofactor evidence="1">
        <name>pyridoxal 5'-phosphate</name>
        <dbReference type="ChEBI" id="CHEBI:597326"/>
    </cofactor>
</comment>
<dbReference type="InterPro" id="IPR001926">
    <property type="entry name" value="TrpB-like_PALP"/>
</dbReference>
<feature type="domain" description="Tryptophan synthase beta chain-like PALP" evidence="4">
    <location>
        <begin position="18"/>
        <end position="295"/>
    </location>
</feature>
<dbReference type="NCBIfam" id="NF004771">
    <property type="entry name" value="PRK06110.1"/>
    <property type="match status" value="1"/>
</dbReference>
<evidence type="ECO:0000256" key="2">
    <source>
        <dbReference type="ARBA" id="ARBA00022898"/>
    </source>
</evidence>
<evidence type="ECO:0000256" key="3">
    <source>
        <dbReference type="ARBA" id="ARBA00023239"/>
    </source>
</evidence>
<dbReference type="AlphaFoldDB" id="A0A285T972"/>
<protein>
    <submittedName>
        <fullName evidence="5">Threonine dehydratase</fullName>
    </submittedName>
</protein>
<evidence type="ECO:0000256" key="1">
    <source>
        <dbReference type="ARBA" id="ARBA00001933"/>
    </source>
</evidence>
<reference evidence="5 6" key="1">
    <citation type="submission" date="2017-08" db="EMBL/GenBank/DDBJ databases">
        <authorList>
            <person name="de Groot N.N."/>
        </authorList>
    </citation>
    <scope>NUCLEOTIDE SEQUENCE [LARGE SCALE GENOMIC DNA]</scope>
    <source>
        <strain evidence="5 6">USBA 352</strain>
    </source>
</reference>
<dbReference type="GO" id="GO:0003941">
    <property type="term" value="F:L-serine ammonia-lyase activity"/>
    <property type="evidence" value="ECO:0007669"/>
    <property type="project" value="TreeGrafter"/>
</dbReference>
<name>A0A285T972_9HYPH</name>
<organism evidence="5 6">
    <name type="scientific">Stappia indica</name>
    <dbReference type="NCBI Taxonomy" id="538381"/>
    <lineage>
        <taxon>Bacteria</taxon>
        <taxon>Pseudomonadati</taxon>
        <taxon>Pseudomonadota</taxon>
        <taxon>Alphaproteobacteria</taxon>
        <taxon>Hyphomicrobiales</taxon>
        <taxon>Stappiaceae</taxon>
        <taxon>Stappia</taxon>
    </lineage>
</organism>
<dbReference type="Pfam" id="PF00291">
    <property type="entry name" value="PALP"/>
    <property type="match status" value="1"/>
</dbReference>
<proteinExistence type="predicted"/>
<keyword evidence="6" id="KW-1185">Reference proteome</keyword>
<dbReference type="GO" id="GO:0006565">
    <property type="term" value="P:L-serine catabolic process"/>
    <property type="evidence" value="ECO:0007669"/>
    <property type="project" value="TreeGrafter"/>
</dbReference>
<evidence type="ECO:0000259" key="4">
    <source>
        <dbReference type="Pfam" id="PF00291"/>
    </source>
</evidence>
<gene>
    <name evidence="5" type="ORF">SAMN05421512_109204</name>
</gene>
<dbReference type="SUPFAM" id="SSF53686">
    <property type="entry name" value="Tryptophan synthase beta subunit-like PLP-dependent enzymes"/>
    <property type="match status" value="1"/>
</dbReference>
<dbReference type="CDD" id="cd01562">
    <property type="entry name" value="Thr-dehyd"/>
    <property type="match status" value="1"/>
</dbReference>
<sequence length="320" mass="33501">MLTLAAIEDAAETVYRSMAPTPQYAWPLLADAVERKVWVKHENHTPTGAFKVRGGLVITSGIARNSPAGTGIISATRGNHGQSLAFASARNGLACTIVVPHGNSAEKNAAMRAFGAELVEAGSDFDEAKQHAMALADERGLMMVPSFHPDLVRGVATYAMEFFRAADDLDVVYVPIGLGSGICGMISARDLLGRRTRIVGVVSDKADAYALSLESGQRVETASAVTFADGMAVRGPDETALAMIRAGVDDILRVSDEAIAEAVRLLYRTTHSVAEGSGAAALAALLQDQRRGEVAGIVLSGQNIDTAWMAEILAGGTPAP</sequence>
<dbReference type="RefSeq" id="WP_097175733.1">
    <property type="nucleotide sequence ID" value="NZ_OBML01000009.1"/>
</dbReference>
<dbReference type="EMBL" id="OBML01000009">
    <property type="protein sequence ID" value="SOC18109.1"/>
    <property type="molecule type" value="Genomic_DNA"/>
</dbReference>
<dbReference type="GO" id="GO:0004794">
    <property type="term" value="F:threonine deaminase activity"/>
    <property type="evidence" value="ECO:0007669"/>
    <property type="project" value="TreeGrafter"/>
</dbReference>